<evidence type="ECO:0000313" key="2">
    <source>
        <dbReference type="Proteomes" id="UP000699462"/>
    </source>
</evidence>
<reference evidence="1 2" key="1">
    <citation type="submission" date="2019-07" db="EMBL/GenBank/DDBJ databases">
        <title>Annotation for the trematode Paragonimus westermani.</title>
        <authorList>
            <person name="Choi Y.-J."/>
        </authorList>
    </citation>
    <scope>NUCLEOTIDE SEQUENCE [LARGE SCALE GENOMIC DNA]</scope>
    <source>
        <strain evidence="1">180907_Pwestermani</strain>
    </source>
</reference>
<protein>
    <submittedName>
        <fullName evidence="1">Uncharacterized protein</fullName>
    </submittedName>
</protein>
<dbReference type="Proteomes" id="UP000699462">
    <property type="component" value="Unassembled WGS sequence"/>
</dbReference>
<dbReference type="OrthoDB" id="10583254at2759"/>
<evidence type="ECO:0000313" key="1">
    <source>
        <dbReference type="EMBL" id="KAF8569862.1"/>
    </source>
</evidence>
<sequence>MCRFLPFQPIGDTPFLSRHMDIQTVGLLSAIERSSPPSIHPNRTLSVSTHPQNLKILTNEQRLEVTGAVDNKTTAKQHTSSTPRDVHHLILRPCSPASHLESQACKEKEEGQLTHLDSHALTDIQVSVYCADQITGL</sequence>
<comment type="caution">
    <text evidence="1">The sequence shown here is derived from an EMBL/GenBank/DDBJ whole genome shotgun (WGS) entry which is preliminary data.</text>
</comment>
<accession>A0A8T0DRK8</accession>
<name>A0A8T0DRK8_9TREM</name>
<keyword evidence="2" id="KW-1185">Reference proteome</keyword>
<organism evidence="1 2">
    <name type="scientific">Paragonimus westermani</name>
    <dbReference type="NCBI Taxonomy" id="34504"/>
    <lineage>
        <taxon>Eukaryota</taxon>
        <taxon>Metazoa</taxon>
        <taxon>Spiralia</taxon>
        <taxon>Lophotrochozoa</taxon>
        <taxon>Platyhelminthes</taxon>
        <taxon>Trematoda</taxon>
        <taxon>Digenea</taxon>
        <taxon>Plagiorchiida</taxon>
        <taxon>Troglotremata</taxon>
        <taxon>Troglotrematidae</taxon>
        <taxon>Paragonimus</taxon>
    </lineage>
</organism>
<dbReference type="EMBL" id="JTDF01001550">
    <property type="protein sequence ID" value="KAF8569862.1"/>
    <property type="molecule type" value="Genomic_DNA"/>
</dbReference>
<gene>
    <name evidence="1" type="ORF">P879_02694</name>
</gene>
<dbReference type="AlphaFoldDB" id="A0A8T0DRK8"/>
<proteinExistence type="predicted"/>